<accession>A0ACB7HRR2</accession>
<comment type="caution">
    <text evidence="1">The sequence shown here is derived from an EMBL/GenBank/DDBJ whole genome shotgun (WGS) entry which is preliminary data.</text>
</comment>
<dbReference type="EMBL" id="CM004391">
    <property type="protein sequence ID" value="KAG8654680.1"/>
    <property type="molecule type" value="Genomic_DNA"/>
</dbReference>
<organism evidence="1 2">
    <name type="scientific">Manihot esculenta</name>
    <name type="common">Cassava</name>
    <name type="synonym">Jatropha manihot</name>
    <dbReference type="NCBI Taxonomy" id="3983"/>
    <lineage>
        <taxon>Eukaryota</taxon>
        <taxon>Viridiplantae</taxon>
        <taxon>Streptophyta</taxon>
        <taxon>Embryophyta</taxon>
        <taxon>Tracheophyta</taxon>
        <taxon>Spermatophyta</taxon>
        <taxon>Magnoliopsida</taxon>
        <taxon>eudicotyledons</taxon>
        <taxon>Gunneridae</taxon>
        <taxon>Pentapetalae</taxon>
        <taxon>rosids</taxon>
        <taxon>fabids</taxon>
        <taxon>Malpighiales</taxon>
        <taxon>Euphorbiaceae</taxon>
        <taxon>Crotonoideae</taxon>
        <taxon>Manihoteae</taxon>
        <taxon>Manihot</taxon>
    </lineage>
</organism>
<evidence type="ECO:0000313" key="2">
    <source>
        <dbReference type="Proteomes" id="UP000091857"/>
    </source>
</evidence>
<keyword evidence="2" id="KW-1185">Reference proteome</keyword>
<evidence type="ECO:0000313" key="1">
    <source>
        <dbReference type="EMBL" id="KAG8654680.1"/>
    </source>
</evidence>
<dbReference type="Proteomes" id="UP000091857">
    <property type="component" value="Chromosome 5"/>
</dbReference>
<name>A0ACB7HRR2_MANES</name>
<gene>
    <name evidence="1" type="ORF">MANES_05G162250v8</name>
</gene>
<reference evidence="2" key="1">
    <citation type="journal article" date="2016" name="Nat. Biotechnol.">
        <title>Sequencing wild and cultivated cassava and related species reveals extensive interspecific hybridization and genetic diversity.</title>
        <authorList>
            <person name="Bredeson J.V."/>
            <person name="Lyons J.B."/>
            <person name="Prochnik S.E."/>
            <person name="Wu G.A."/>
            <person name="Ha C.M."/>
            <person name="Edsinger-Gonzales E."/>
            <person name="Grimwood J."/>
            <person name="Schmutz J."/>
            <person name="Rabbi I.Y."/>
            <person name="Egesi C."/>
            <person name="Nauluvula P."/>
            <person name="Lebot V."/>
            <person name="Ndunguru J."/>
            <person name="Mkamilo G."/>
            <person name="Bart R.S."/>
            <person name="Setter T.L."/>
            <person name="Gleadow R.M."/>
            <person name="Kulakow P."/>
            <person name="Ferguson M.E."/>
            <person name="Rounsley S."/>
            <person name="Rokhsar D.S."/>
        </authorList>
    </citation>
    <scope>NUCLEOTIDE SEQUENCE [LARGE SCALE GENOMIC DNA]</scope>
    <source>
        <strain evidence="2">cv. AM560-2</strain>
    </source>
</reference>
<proteinExistence type="predicted"/>
<protein>
    <submittedName>
        <fullName evidence="1">Uncharacterized protein</fullName>
    </submittedName>
</protein>
<sequence length="981" mass="112937">MPPLLLLLLQILTLLLLLSFLKFIYSIIWIPLRIQHHFKKQGIVGPNYRPITGNTAEIRRLYAEAQSKSMSSLNHDVLHRVSPFHYHWSRLYGKTYVYWFGSRARLVISDLDMIKEVLMNTGGGSFKKVAQNPQANQLFGEGLVVLEGEKWAFHRRITNQAFNMERVKGWVSEIVASTGKMLNKWEEIRGGRDEFEMEVNKELHELSADVISRTAFGSCFEEGKRIFALQEQQMHLVSQAIRSVYIPGFRFLPTKKNKERWRLDKETRESIRTLIKTNSRARENSRNLLSLLISSYKNQDGEEETLTEEEIVDECKTFYFAGKETTANLLTWALVLLASHQEWQHKAREEVFRICGNELPVAENLNDLKTVSLIINETLRLYPPAVTLIREASKSVKLGNIDVPAGTQLYLPLTAVHHDPDIWGEDVNEFNPLRFAESRNHLASFFPFGIGPRICVGQNLAIVEAKIVLAMIIRGFSFVLSPTYAHAPMLLMTLMPQYVLWVPYKIQAHFMKQGIRGPGYRPMFGNMAEKRRLTAEAQSRRMSLFDHDILQRVVPFYHEWSCEYGETLLYWSGTRPELVIAEAGLIKEILMDTSGLFEKARVEPFVKQLLGNGLPALTAEKWALHKRITSLALNMKQVKGWVPKIVASTVKMLDEWEEKRQGKNEFEVDVHKELHNLSADIISRTIFGSSYEEGKLIFNLQEKQLRLISQAHQALYIPGFRFLPTKMNIERWRVEKKIRASIRATIDTNSRREESSRNLLSLLMCPYKNRDGKDERLDVEEVIDECKTFYFAGKETTANTLTWALLLLSMHQEWQIKAREEVVLVCRDKELPTAEMLGEFKIITMILNETLRLYTPVVALIKQAKKDVKLGDIEIPAKTELVLAFSKAHRDTGIWGVDANKFNPERFMEARNLSAVFFPWSLGPRICVGRSLAMAEMKIVLAMIIRRFSFVVSPTYVHAPINFLTVQPQYGAQILFRKVSK</sequence>